<dbReference type="EMBL" id="CP012669">
    <property type="protein sequence ID" value="ALE15620.1"/>
    <property type="molecule type" value="Genomic_DNA"/>
</dbReference>
<evidence type="ECO:0000256" key="7">
    <source>
        <dbReference type="SAM" id="Phobius"/>
    </source>
</evidence>
<dbReference type="PANTHER" id="PTHR42865:SF7">
    <property type="entry name" value="PROTON_GLUTAMATE-ASPARTATE SYMPORTER"/>
    <property type="match status" value="1"/>
</dbReference>
<evidence type="ECO:0000256" key="1">
    <source>
        <dbReference type="ARBA" id="ARBA00004651"/>
    </source>
</evidence>
<evidence type="ECO:0000256" key="6">
    <source>
        <dbReference type="ARBA" id="ARBA00023136"/>
    </source>
</evidence>
<dbReference type="InterPro" id="IPR036458">
    <property type="entry name" value="Na:dicarbo_symporter_sf"/>
</dbReference>
<evidence type="ECO:0000256" key="5">
    <source>
        <dbReference type="ARBA" id="ARBA00022989"/>
    </source>
</evidence>
<keyword evidence="9" id="KW-1185">Reference proteome</keyword>
<dbReference type="InterPro" id="IPR001991">
    <property type="entry name" value="Na-dicarboxylate_symporter"/>
</dbReference>
<feature type="transmembrane region" description="Helical" evidence="7">
    <location>
        <begin position="304"/>
        <end position="328"/>
    </location>
</feature>
<evidence type="ECO:0000256" key="2">
    <source>
        <dbReference type="ARBA" id="ARBA00022448"/>
    </source>
</evidence>
<keyword evidence="2" id="KW-0813">Transport</keyword>
<feature type="transmembrane region" description="Helical" evidence="7">
    <location>
        <begin position="212"/>
        <end position="237"/>
    </location>
</feature>
<feature type="transmembrane region" description="Helical" evidence="7">
    <location>
        <begin position="152"/>
        <end position="174"/>
    </location>
</feature>
<organism evidence="8 9">
    <name type="scientific">Altererythrobacter epoxidivorans</name>
    <dbReference type="NCBI Taxonomy" id="361183"/>
    <lineage>
        <taxon>Bacteria</taxon>
        <taxon>Pseudomonadati</taxon>
        <taxon>Pseudomonadota</taxon>
        <taxon>Alphaproteobacteria</taxon>
        <taxon>Sphingomonadales</taxon>
        <taxon>Erythrobacteraceae</taxon>
        <taxon>Altererythrobacter</taxon>
    </lineage>
</organism>
<protein>
    <submittedName>
        <fullName evidence="8">Na+ /H+-dicarboxylate symporter</fullName>
    </submittedName>
</protein>
<name>A0A0M4MRJ9_9SPHN</name>
<keyword evidence="6 7" id="KW-0472">Membrane</keyword>
<feature type="transmembrane region" description="Helical" evidence="7">
    <location>
        <begin position="55"/>
        <end position="79"/>
    </location>
</feature>
<feature type="transmembrane region" description="Helical" evidence="7">
    <location>
        <begin position="12"/>
        <end position="35"/>
    </location>
</feature>
<dbReference type="GO" id="GO:0005886">
    <property type="term" value="C:plasma membrane"/>
    <property type="evidence" value="ECO:0007669"/>
    <property type="project" value="UniProtKB-SubCell"/>
</dbReference>
<evidence type="ECO:0000256" key="4">
    <source>
        <dbReference type="ARBA" id="ARBA00022692"/>
    </source>
</evidence>
<dbReference type="STRING" id="361183.AMC99_00305"/>
<feature type="transmembrane region" description="Helical" evidence="7">
    <location>
        <begin position="91"/>
        <end position="117"/>
    </location>
</feature>
<keyword evidence="4 7" id="KW-0812">Transmembrane</keyword>
<evidence type="ECO:0000256" key="3">
    <source>
        <dbReference type="ARBA" id="ARBA00022475"/>
    </source>
</evidence>
<dbReference type="Proteomes" id="UP000057938">
    <property type="component" value="Chromosome"/>
</dbReference>
<evidence type="ECO:0000313" key="9">
    <source>
        <dbReference type="Proteomes" id="UP000057938"/>
    </source>
</evidence>
<feature type="transmembrane region" description="Helical" evidence="7">
    <location>
        <begin position="340"/>
        <end position="358"/>
    </location>
</feature>
<dbReference type="KEGG" id="aep:AMC99_00305"/>
<dbReference type="Gene3D" id="1.10.3860.10">
    <property type="entry name" value="Sodium:dicarboxylate symporter"/>
    <property type="match status" value="1"/>
</dbReference>
<dbReference type="PRINTS" id="PR00173">
    <property type="entry name" value="EDTRNSPORT"/>
</dbReference>
<accession>A0A0M4MRJ9</accession>
<dbReference type="PANTHER" id="PTHR42865">
    <property type="entry name" value="PROTON/GLUTAMATE-ASPARTATE SYMPORTER"/>
    <property type="match status" value="1"/>
</dbReference>
<evidence type="ECO:0000313" key="8">
    <source>
        <dbReference type="EMBL" id="ALE15620.1"/>
    </source>
</evidence>
<feature type="transmembrane region" description="Helical" evidence="7">
    <location>
        <begin position="364"/>
        <end position="388"/>
    </location>
</feature>
<dbReference type="AlphaFoldDB" id="A0A0M4MRJ9"/>
<dbReference type="RefSeq" id="WP_061921889.1">
    <property type="nucleotide sequence ID" value="NZ_CP012669.1"/>
</dbReference>
<feature type="transmembrane region" description="Helical" evidence="7">
    <location>
        <begin position="186"/>
        <end position="206"/>
    </location>
</feature>
<keyword evidence="5 7" id="KW-1133">Transmembrane helix</keyword>
<proteinExistence type="predicted"/>
<reference evidence="8 9" key="1">
    <citation type="submission" date="2015-09" db="EMBL/GenBank/DDBJ databases">
        <title>Complete genome sequence of a benzo[a]pyrene-degrading bacterium Altererythrobacter epoxidivorans CGMCC 1.7731T.</title>
        <authorList>
            <person name="Li Z."/>
            <person name="Cheng H."/>
            <person name="Huo Y."/>
            <person name="Xu X."/>
        </authorList>
    </citation>
    <scope>NUCLEOTIDE SEQUENCE [LARGE SCALE GENOMIC DNA]</scope>
    <source>
        <strain evidence="8 9">CGMCC 1.7731</strain>
    </source>
</reference>
<sequence length="420" mass="42715">MTQPAADRFELVTIRLPIAWTFAALVAGLVLGLVLSNTAAIETIVGISAPVGTLWLRALQMTIIPLVASLLVLGIVQMTAAARAGAAARRFVLLVFGVLILSGLITAVLMPMLLAAFPIPASANGLLGTAPDGEQVLPGLADFVTSLVAPNIIAAAAETSTLPLTIFFAAFAVALTRLPDTQRMNLLGFFHATANAMLVVIGWVLFLAPIGVFALALGVAATSGTGAFTALGHYILVVSAMGGVVLLVAYLVAWLLGGIGLLTFARSVMSSQAVALSTQSSLASLPAMLDSSGRLGLRNSTAEFVLPLAVAVFRATSPAMNLAVAIYVAHLAGVELNPAILAAGIAVAIIISIGSVSLPGSISFVVSVGPIAMAMGIPIEPLALLVAVEMLPDIMRTVGNVTMNVAVASVVDRVNTGAEG</sequence>
<keyword evidence="3" id="KW-1003">Cell membrane</keyword>
<dbReference type="PATRIC" id="fig|361183.4.peg.307"/>
<gene>
    <name evidence="8" type="ORF">AMC99_00305</name>
</gene>
<comment type="subcellular location">
    <subcellularLocation>
        <location evidence="1">Cell membrane</location>
        <topology evidence="1">Multi-pass membrane protein</topology>
    </subcellularLocation>
</comment>
<feature type="transmembrane region" description="Helical" evidence="7">
    <location>
        <begin position="244"/>
        <end position="265"/>
    </location>
</feature>
<dbReference type="Pfam" id="PF00375">
    <property type="entry name" value="SDF"/>
    <property type="match status" value="1"/>
</dbReference>
<dbReference type="GO" id="GO:0015293">
    <property type="term" value="F:symporter activity"/>
    <property type="evidence" value="ECO:0007669"/>
    <property type="project" value="UniProtKB-KW"/>
</dbReference>
<dbReference type="SUPFAM" id="SSF118215">
    <property type="entry name" value="Proton glutamate symport protein"/>
    <property type="match status" value="1"/>
</dbReference>